<evidence type="ECO:0000313" key="2">
    <source>
        <dbReference type="EMBL" id="KAF2748230.1"/>
    </source>
</evidence>
<sequence>MRAQPPKPKATWRALSTHDLTSLLHTADTIHSSLPESRQVFAERLSLYPNGCFALVNPKSNEFYGYIISHPIKRRQPPGLDSLLGQIAPDAEQYYIHDLAILPEARGCGYAREGVERVLGVAERGGFGECCAVAVYGTKGFWERWGFKSVEVGKELEMKVRSYGDDATFLERRK</sequence>
<protein>
    <recommendedName>
        <fullName evidence="1">N-acetyltransferase domain-containing protein</fullName>
    </recommendedName>
</protein>
<dbReference type="OrthoDB" id="2445945at2759"/>
<dbReference type="CDD" id="cd04301">
    <property type="entry name" value="NAT_SF"/>
    <property type="match status" value="1"/>
</dbReference>
<dbReference type="Proteomes" id="UP000799440">
    <property type="component" value="Unassembled WGS sequence"/>
</dbReference>
<proteinExistence type="predicted"/>
<organism evidence="2 3">
    <name type="scientific">Sporormia fimetaria CBS 119925</name>
    <dbReference type="NCBI Taxonomy" id="1340428"/>
    <lineage>
        <taxon>Eukaryota</taxon>
        <taxon>Fungi</taxon>
        <taxon>Dikarya</taxon>
        <taxon>Ascomycota</taxon>
        <taxon>Pezizomycotina</taxon>
        <taxon>Dothideomycetes</taxon>
        <taxon>Pleosporomycetidae</taxon>
        <taxon>Pleosporales</taxon>
        <taxon>Sporormiaceae</taxon>
        <taxon>Sporormia</taxon>
    </lineage>
</organism>
<dbReference type="AlphaFoldDB" id="A0A6A6VF89"/>
<reference evidence="2" key="1">
    <citation type="journal article" date="2020" name="Stud. Mycol.">
        <title>101 Dothideomycetes genomes: a test case for predicting lifestyles and emergence of pathogens.</title>
        <authorList>
            <person name="Haridas S."/>
            <person name="Albert R."/>
            <person name="Binder M."/>
            <person name="Bloem J."/>
            <person name="Labutti K."/>
            <person name="Salamov A."/>
            <person name="Andreopoulos B."/>
            <person name="Baker S."/>
            <person name="Barry K."/>
            <person name="Bills G."/>
            <person name="Bluhm B."/>
            <person name="Cannon C."/>
            <person name="Castanera R."/>
            <person name="Culley D."/>
            <person name="Daum C."/>
            <person name="Ezra D."/>
            <person name="Gonzalez J."/>
            <person name="Henrissat B."/>
            <person name="Kuo A."/>
            <person name="Liang C."/>
            <person name="Lipzen A."/>
            <person name="Lutzoni F."/>
            <person name="Magnuson J."/>
            <person name="Mondo S."/>
            <person name="Nolan M."/>
            <person name="Ohm R."/>
            <person name="Pangilinan J."/>
            <person name="Park H.-J."/>
            <person name="Ramirez L."/>
            <person name="Alfaro M."/>
            <person name="Sun H."/>
            <person name="Tritt A."/>
            <person name="Yoshinaga Y."/>
            <person name="Zwiers L.-H."/>
            <person name="Turgeon B."/>
            <person name="Goodwin S."/>
            <person name="Spatafora J."/>
            <person name="Crous P."/>
            <person name="Grigoriev I."/>
        </authorList>
    </citation>
    <scope>NUCLEOTIDE SEQUENCE</scope>
    <source>
        <strain evidence="2">CBS 119925</strain>
    </source>
</reference>
<dbReference type="InterPro" id="IPR000182">
    <property type="entry name" value="GNAT_dom"/>
</dbReference>
<accession>A0A6A6VF89</accession>
<dbReference type="GO" id="GO:0016747">
    <property type="term" value="F:acyltransferase activity, transferring groups other than amino-acyl groups"/>
    <property type="evidence" value="ECO:0007669"/>
    <property type="project" value="InterPro"/>
</dbReference>
<dbReference type="PROSITE" id="PS51186">
    <property type="entry name" value="GNAT"/>
    <property type="match status" value="1"/>
</dbReference>
<evidence type="ECO:0000259" key="1">
    <source>
        <dbReference type="PROSITE" id="PS51186"/>
    </source>
</evidence>
<dbReference type="Gene3D" id="3.40.630.30">
    <property type="match status" value="1"/>
</dbReference>
<dbReference type="InterPro" id="IPR016181">
    <property type="entry name" value="Acyl_CoA_acyltransferase"/>
</dbReference>
<gene>
    <name evidence="2" type="ORF">M011DRAFT_467272</name>
</gene>
<dbReference type="Pfam" id="PF00583">
    <property type="entry name" value="Acetyltransf_1"/>
    <property type="match status" value="1"/>
</dbReference>
<keyword evidence="3" id="KW-1185">Reference proteome</keyword>
<feature type="domain" description="N-acetyltransferase" evidence="1">
    <location>
        <begin position="10"/>
        <end position="174"/>
    </location>
</feature>
<evidence type="ECO:0000313" key="3">
    <source>
        <dbReference type="Proteomes" id="UP000799440"/>
    </source>
</evidence>
<dbReference type="SUPFAM" id="SSF55729">
    <property type="entry name" value="Acyl-CoA N-acyltransferases (Nat)"/>
    <property type="match status" value="1"/>
</dbReference>
<dbReference type="EMBL" id="MU006570">
    <property type="protein sequence ID" value="KAF2748230.1"/>
    <property type="molecule type" value="Genomic_DNA"/>
</dbReference>
<name>A0A6A6VF89_9PLEO</name>